<accession>A0A2J8MG38</accession>
<comment type="caution">
    <text evidence="1">The sequence shown here is derived from an EMBL/GenBank/DDBJ whole genome shotgun (WGS) entry which is preliminary data.</text>
</comment>
<organism evidence="1 2">
    <name type="scientific">Pan troglodytes</name>
    <name type="common">Chimpanzee</name>
    <dbReference type="NCBI Taxonomy" id="9598"/>
    <lineage>
        <taxon>Eukaryota</taxon>
        <taxon>Metazoa</taxon>
        <taxon>Chordata</taxon>
        <taxon>Craniata</taxon>
        <taxon>Vertebrata</taxon>
        <taxon>Euteleostomi</taxon>
        <taxon>Mammalia</taxon>
        <taxon>Eutheria</taxon>
        <taxon>Euarchontoglires</taxon>
        <taxon>Primates</taxon>
        <taxon>Haplorrhini</taxon>
        <taxon>Catarrhini</taxon>
        <taxon>Hominidae</taxon>
        <taxon>Pan</taxon>
    </lineage>
</organism>
<name>A0A2J8MG38_PANTR</name>
<proteinExistence type="predicted"/>
<dbReference type="AlphaFoldDB" id="A0A2J8MG38"/>
<protein>
    <submittedName>
        <fullName evidence="1">ACSF2 isoform 25</fullName>
    </submittedName>
</protein>
<sequence length="54" mass="5795">MAVYVGMLRLGRLCAGSSGVLGARAALSRSWQEARLQGVRFLRPLGEKLAHQGV</sequence>
<reference evidence="1 2" key="1">
    <citation type="submission" date="2017-12" db="EMBL/GenBank/DDBJ databases">
        <title>High-resolution comparative analysis of great ape genomes.</title>
        <authorList>
            <person name="Pollen A."/>
            <person name="Hastie A."/>
            <person name="Hormozdiari F."/>
            <person name="Dougherty M."/>
            <person name="Liu R."/>
            <person name="Chaisson M."/>
            <person name="Hoppe E."/>
            <person name="Hill C."/>
            <person name="Pang A."/>
            <person name="Hillier L."/>
            <person name="Baker C."/>
            <person name="Armstrong J."/>
            <person name="Shendure J."/>
            <person name="Paten B."/>
            <person name="Wilson R."/>
            <person name="Chao H."/>
            <person name="Schneider V."/>
            <person name="Ventura M."/>
            <person name="Kronenberg Z."/>
            <person name="Murali S."/>
            <person name="Gordon D."/>
            <person name="Cantsilieris S."/>
            <person name="Munson K."/>
            <person name="Nelson B."/>
            <person name="Raja A."/>
            <person name="Underwood J."/>
            <person name="Diekhans M."/>
            <person name="Fiddes I."/>
            <person name="Haussler D."/>
            <person name="Eichler E."/>
        </authorList>
    </citation>
    <scope>NUCLEOTIDE SEQUENCE [LARGE SCALE GENOMIC DNA]</scope>
    <source>
        <strain evidence="1">Yerkes chimp pedigree #C0471</strain>
    </source>
</reference>
<dbReference type="EMBL" id="NBAG03000258">
    <property type="protein sequence ID" value="PNI58471.1"/>
    <property type="molecule type" value="Genomic_DNA"/>
</dbReference>
<evidence type="ECO:0000313" key="2">
    <source>
        <dbReference type="Proteomes" id="UP000236370"/>
    </source>
</evidence>
<evidence type="ECO:0000313" key="1">
    <source>
        <dbReference type="EMBL" id="PNI58471.1"/>
    </source>
</evidence>
<gene>
    <name evidence="1" type="ORF">CK820_G0021028</name>
</gene>
<dbReference type="Proteomes" id="UP000236370">
    <property type="component" value="Unassembled WGS sequence"/>
</dbReference>